<dbReference type="AlphaFoldDB" id="A0A0K1S035"/>
<organism evidence="1 2">
    <name type="scientific">Microcystis panniformis FACHB-1757</name>
    <dbReference type="NCBI Taxonomy" id="1638788"/>
    <lineage>
        <taxon>Bacteria</taxon>
        <taxon>Bacillati</taxon>
        <taxon>Cyanobacteriota</taxon>
        <taxon>Cyanophyceae</taxon>
        <taxon>Oscillatoriophycideae</taxon>
        <taxon>Chroococcales</taxon>
        <taxon>Microcystaceae</taxon>
        <taxon>Microcystis</taxon>
    </lineage>
</organism>
<dbReference type="Proteomes" id="UP000068167">
    <property type="component" value="Chromosome"/>
</dbReference>
<sequence length="132" mass="15634">MNLLIEDYFQQIQTIIATCSVVKFFTLDCEKRDSYEGFIRAEIKFIDNSVLHIREFVNIETIINRNMYAYQYMNTMNTLIFRYDNTPHHKKLNLPTYPHHKHDSSEENVISSAAPTLLEVLQEITARIRSFL</sequence>
<name>A0A0K1S035_9CHRO</name>
<protein>
    <submittedName>
        <fullName evidence="1">Uncharacterized protein</fullName>
    </submittedName>
</protein>
<dbReference type="RefSeq" id="WP_052276327.1">
    <property type="nucleotide sequence ID" value="NZ_CP011339.1"/>
</dbReference>
<gene>
    <name evidence="1" type="ORF">VL20_2275</name>
</gene>
<dbReference type="Pfam" id="PF20126">
    <property type="entry name" value="TumE"/>
    <property type="match status" value="1"/>
</dbReference>
<evidence type="ECO:0000313" key="1">
    <source>
        <dbReference type="EMBL" id="AKV67378.1"/>
    </source>
</evidence>
<reference evidence="1 2" key="1">
    <citation type="journal article" date="2016" name="Stand. Genomic Sci.">
        <title>Complete genome sequence and genomic characterization of Microcystis panniformis FACHB 1757 by third-generation sequencing.</title>
        <authorList>
            <person name="Zhang J.Y."/>
            <person name="Guan R."/>
            <person name="Zhang H.J."/>
            <person name="Li H."/>
            <person name="Xiao P."/>
            <person name="Yu G.L."/>
            <person name="Du L."/>
            <person name="Cao D.M."/>
            <person name="Zhu B.C."/>
            <person name="Li R.H."/>
            <person name="Lu Z.H."/>
        </authorList>
    </citation>
    <scope>NUCLEOTIDE SEQUENCE [LARGE SCALE GENOMIC DNA]</scope>
    <source>
        <strain evidence="1 2">FACHB-1757</strain>
    </source>
</reference>
<accession>A0A0K1S035</accession>
<dbReference type="KEGG" id="mpk:VL20_2275"/>
<dbReference type="PATRIC" id="fig|1638788.3.peg.2289"/>
<keyword evidence="2" id="KW-1185">Reference proteome</keyword>
<proteinExistence type="predicted"/>
<evidence type="ECO:0000313" key="2">
    <source>
        <dbReference type="Proteomes" id="UP000068167"/>
    </source>
</evidence>
<dbReference type="EMBL" id="CP011339">
    <property type="protein sequence ID" value="AKV67378.1"/>
    <property type="molecule type" value="Genomic_DNA"/>
</dbReference>
<dbReference type="InterPro" id="IPR045397">
    <property type="entry name" value="TumE-like"/>
</dbReference>